<proteinExistence type="predicted"/>
<gene>
    <name evidence="2" type="ORF">FB566_2797</name>
</gene>
<dbReference type="Proteomes" id="UP000317043">
    <property type="component" value="Unassembled WGS sequence"/>
</dbReference>
<name>A0A543AXG3_9ACTN</name>
<keyword evidence="3" id="KW-1185">Reference proteome</keyword>
<dbReference type="OrthoDB" id="4277919at2"/>
<accession>A0A543AXG3</accession>
<reference evidence="2 3" key="1">
    <citation type="submission" date="2019-06" db="EMBL/GenBank/DDBJ databases">
        <title>Sequencing the genomes of 1000 actinobacteria strains.</title>
        <authorList>
            <person name="Klenk H.-P."/>
        </authorList>
    </citation>
    <scope>NUCLEOTIDE SEQUENCE [LARGE SCALE GENOMIC DNA]</scope>
    <source>
        <strain evidence="2 3">DSM 45928</strain>
    </source>
</reference>
<dbReference type="EMBL" id="VFOW01000001">
    <property type="protein sequence ID" value="TQL77243.1"/>
    <property type="molecule type" value="Genomic_DNA"/>
</dbReference>
<feature type="signal peptide" evidence="1">
    <location>
        <begin position="1"/>
        <end position="28"/>
    </location>
</feature>
<protein>
    <submittedName>
        <fullName evidence="2">Uncharacterized protein</fullName>
    </submittedName>
</protein>
<keyword evidence="1" id="KW-0732">Signal</keyword>
<comment type="caution">
    <text evidence="2">The sequence shown here is derived from an EMBL/GenBank/DDBJ whole genome shotgun (WGS) entry which is preliminary data.</text>
</comment>
<evidence type="ECO:0000256" key="1">
    <source>
        <dbReference type="SAM" id="SignalP"/>
    </source>
</evidence>
<evidence type="ECO:0000313" key="3">
    <source>
        <dbReference type="Proteomes" id="UP000317043"/>
    </source>
</evidence>
<feature type="chain" id="PRO_5022087556" evidence="1">
    <location>
        <begin position="29"/>
        <end position="133"/>
    </location>
</feature>
<dbReference type="RefSeq" id="WP_142039841.1">
    <property type="nucleotide sequence ID" value="NZ_JBHTGS010000001.1"/>
</dbReference>
<organism evidence="2 3">
    <name type="scientific">Stackebrandtia endophytica</name>
    <dbReference type="NCBI Taxonomy" id="1496996"/>
    <lineage>
        <taxon>Bacteria</taxon>
        <taxon>Bacillati</taxon>
        <taxon>Actinomycetota</taxon>
        <taxon>Actinomycetes</taxon>
        <taxon>Glycomycetales</taxon>
        <taxon>Glycomycetaceae</taxon>
        <taxon>Stackebrandtia</taxon>
    </lineage>
</organism>
<evidence type="ECO:0000313" key="2">
    <source>
        <dbReference type="EMBL" id="TQL77243.1"/>
    </source>
</evidence>
<dbReference type="AlphaFoldDB" id="A0A543AXG3"/>
<dbReference type="InParanoid" id="A0A543AXG3"/>
<sequence length="133" mass="14382">MLKRTMQTVAMAVIAIVTSFALAATAHAADMTIRTTDDNPGGKLEFTQNGDIVKLCDTQADGWRAVGYVIKPNGSRQYMLAASGNGNCTTKRANQGSPYNLVEGTTYTFKVCLDKDNSNTSDDRFCRSAKMKA</sequence>